<evidence type="ECO:0000313" key="2">
    <source>
        <dbReference type="Proteomes" id="UP000249135"/>
    </source>
</evidence>
<evidence type="ECO:0000313" key="1">
    <source>
        <dbReference type="EMBL" id="PZQ77867.1"/>
    </source>
</evidence>
<dbReference type="Proteomes" id="UP000249135">
    <property type="component" value="Unassembled WGS sequence"/>
</dbReference>
<organism evidence="1 2">
    <name type="scientific">Variovorax paradoxus</name>
    <dbReference type="NCBI Taxonomy" id="34073"/>
    <lineage>
        <taxon>Bacteria</taxon>
        <taxon>Pseudomonadati</taxon>
        <taxon>Pseudomonadota</taxon>
        <taxon>Betaproteobacteria</taxon>
        <taxon>Burkholderiales</taxon>
        <taxon>Comamonadaceae</taxon>
        <taxon>Variovorax</taxon>
    </lineage>
</organism>
<dbReference type="EMBL" id="QFPP01000008">
    <property type="protein sequence ID" value="PZQ77867.1"/>
    <property type="molecule type" value="Genomic_DNA"/>
</dbReference>
<name>A0A2W5S553_VARPD</name>
<comment type="caution">
    <text evidence="1">The sequence shown here is derived from an EMBL/GenBank/DDBJ whole genome shotgun (WGS) entry which is preliminary data.</text>
</comment>
<dbReference type="AlphaFoldDB" id="A0A2W5S553"/>
<protein>
    <submittedName>
        <fullName evidence="1">Uncharacterized protein</fullName>
    </submittedName>
</protein>
<accession>A0A2W5S553</accession>
<reference evidence="1 2" key="1">
    <citation type="submission" date="2017-08" db="EMBL/GenBank/DDBJ databases">
        <title>Infants hospitalized years apart are colonized by the same room-sourced microbial strains.</title>
        <authorList>
            <person name="Brooks B."/>
            <person name="Olm M.R."/>
            <person name="Firek B.A."/>
            <person name="Baker R."/>
            <person name="Thomas B.C."/>
            <person name="Morowitz M.J."/>
            <person name="Banfield J.F."/>
        </authorList>
    </citation>
    <scope>NUCLEOTIDE SEQUENCE [LARGE SCALE GENOMIC DNA]</scope>
    <source>
        <strain evidence="1">S2_005_003_R2_41</strain>
    </source>
</reference>
<gene>
    <name evidence="1" type="ORF">DI563_02180</name>
</gene>
<proteinExistence type="predicted"/>
<sequence>MISTRLPSDMKAQFGALAAQFGLTESGLMAKLVDEVLRTNTPVPTSASAASGVQPEVATDGNVEDRLTVRLRPGDRARAARRADARGMKTGSYLTLLVHNHVHTSDVLPPRELDEIKAVTARLGALGRTLRTFGMPKSPEDEAISALVDLLEQVRSDVDSARRASADVVRRNLQSWESVHA</sequence>